<dbReference type="EMBL" id="JASBWT010000023">
    <property type="protein sequence ID" value="KAJ9094953.1"/>
    <property type="molecule type" value="Genomic_DNA"/>
</dbReference>
<evidence type="ECO:0000313" key="1">
    <source>
        <dbReference type="EMBL" id="KAJ9094953.1"/>
    </source>
</evidence>
<keyword evidence="2" id="KW-1185">Reference proteome</keyword>
<reference evidence="1" key="1">
    <citation type="submission" date="2023-04" db="EMBL/GenBank/DDBJ databases">
        <title>Draft Genome sequencing of Naganishia species isolated from polar environments using Oxford Nanopore Technology.</title>
        <authorList>
            <person name="Leo P."/>
            <person name="Venkateswaran K."/>
        </authorList>
    </citation>
    <scope>NUCLEOTIDE SEQUENCE</scope>
    <source>
        <strain evidence="1">MNA-CCFEE 5423</strain>
    </source>
</reference>
<comment type="caution">
    <text evidence="1">The sequence shown here is derived from an EMBL/GenBank/DDBJ whole genome shotgun (WGS) entry which is preliminary data.</text>
</comment>
<protein>
    <submittedName>
        <fullName evidence="1">Uncharacterized protein</fullName>
    </submittedName>
</protein>
<name>A0ACC2V7B0_9TREE</name>
<dbReference type="Proteomes" id="UP001227268">
    <property type="component" value="Unassembled WGS sequence"/>
</dbReference>
<proteinExistence type="predicted"/>
<gene>
    <name evidence="1" type="ORF">QFC21_005745</name>
</gene>
<organism evidence="1 2">
    <name type="scientific">Naganishia friedmannii</name>
    <dbReference type="NCBI Taxonomy" id="89922"/>
    <lineage>
        <taxon>Eukaryota</taxon>
        <taxon>Fungi</taxon>
        <taxon>Dikarya</taxon>
        <taxon>Basidiomycota</taxon>
        <taxon>Agaricomycotina</taxon>
        <taxon>Tremellomycetes</taxon>
        <taxon>Filobasidiales</taxon>
        <taxon>Filobasidiaceae</taxon>
        <taxon>Naganishia</taxon>
    </lineage>
</organism>
<evidence type="ECO:0000313" key="2">
    <source>
        <dbReference type="Proteomes" id="UP001227268"/>
    </source>
</evidence>
<accession>A0ACC2V7B0</accession>
<sequence>MAKSRTGESWSQQQRYTYPTALLRRLDTGRRVFFSVPSSALWSFAPPSFASNPALQVRHSSASTSSSSSAAKPTPPIPKPPRKPRKPSPKPTTTKKPIKDLPTRLRSHDGSTSLPALPEFQDLTRGARGLVRRSRAGAGAGGRSPTPIMTDGGRQAPRAVAAAAAAAASTKISEPSSSSSSSPSPALQQSPISQPSTSPSDIKISEPEPSASHSHSQSEPEPEPESGAEAYARAVARGEFPSTPLAKEIFMNIRAYEGDVLLTRVGMFYEAMATAREQEFDAPSTSGIYVLV</sequence>